<evidence type="ECO:0000313" key="13">
    <source>
        <dbReference type="Proteomes" id="UP001320715"/>
    </source>
</evidence>
<dbReference type="PANTHER" id="PTHR33540">
    <property type="entry name" value="TRNA THREONYLCARBAMOYLADENOSINE BIOSYNTHESIS PROTEIN TSAE"/>
    <property type="match status" value="1"/>
</dbReference>
<evidence type="ECO:0000256" key="4">
    <source>
        <dbReference type="ARBA" id="ARBA00022490"/>
    </source>
</evidence>
<feature type="domain" description="Aminoglycoside phosphotransferase" evidence="11">
    <location>
        <begin position="172"/>
        <end position="421"/>
    </location>
</feature>
<dbReference type="InterPro" id="IPR002575">
    <property type="entry name" value="Aminoglycoside_PTrfase"/>
</dbReference>
<comment type="similarity">
    <text evidence="2">Belongs to the TsaE family.</text>
</comment>
<evidence type="ECO:0000256" key="9">
    <source>
        <dbReference type="ARBA" id="ARBA00022842"/>
    </source>
</evidence>
<dbReference type="Gene3D" id="3.40.50.300">
    <property type="entry name" value="P-loop containing nucleotide triphosphate hydrolases"/>
    <property type="match status" value="1"/>
</dbReference>
<evidence type="ECO:0000256" key="6">
    <source>
        <dbReference type="ARBA" id="ARBA00022723"/>
    </source>
</evidence>
<evidence type="ECO:0000256" key="8">
    <source>
        <dbReference type="ARBA" id="ARBA00022840"/>
    </source>
</evidence>
<evidence type="ECO:0000256" key="10">
    <source>
        <dbReference type="ARBA" id="ARBA00032441"/>
    </source>
</evidence>
<dbReference type="RefSeq" id="WP_252915907.1">
    <property type="nucleotide sequence ID" value="NZ_JAAAML010000002.1"/>
</dbReference>
<accession>A0ABT1CTZ3</accession>
<dbReference type="NCBIfam" id="TIGR00150">
    <property type="entry name" value="T6A_YjeE"/>
    <property type="match status" value="1"/>
</dbReference>
<dbReference type="InterPro" id="IPR012180">
    <property type="entry name" value="Bifunc_ATPase/PTrfase"/>
</dbReference>
<evidence type="ECO:0000259" key="11">
    <source>
        <dbReference type="Pfam" id="PF01636"/>
    </source>
</evidence>
<dbReference type="SUPFAM" id="SSF56112">
    <property type="entry name" value="Protein kinase-like (PK-like)"/>
    <property type="match status" value="1"/>
</dbReference>
<comment type="subcellular location">
    <subcellularLocation>
        <location evidence="1">Cytoplasm</location>
    </subcellularLocation>
</comment>
<proteinExistence type="inferred from homology"/>
<name>A0ABT1CTZ3_9HYPH</name>
<evidence type="ECO:0000256" key="5">
    <source>
        <dbReference type="ARBA" id="ARBA00022694"/>
    </source>
</evidence>
<dbReference type="Pfam" id="PF01636">
    <property type="entry name" value="APH"/>
    <property type="match status" value="1"/>
</dbReference>
<dbReference type="SUPFAM" id="SSF52540">
    <property type="entry name" value="P-loop containing nucleoside triphosphate hydrolases"/>
    <property type="match status" value="1"/>
</dbReference>
<keyword evidence="9" id="KW-0460">Magnesium</keyword>
<comment type="caution">
    <text evidence="12">The sequence shown here is derived from an EMBL/GenBank/DDBJ whole genome shotgun (WGS) entry which is preliminary data.</text>
</comment>
<keyword evidence="4" id="KW-0963">Cytoplasm</keyword>
<organism evidence="12 13">
    <name type="scientific">Hoeflea alexandrii</name>
    <dbReference type="NCBI Taxonomy" id="288436"/>
    <lineage>
        <taxon>Bacteria</taxon>
        <taxon>Pseudomonadati</taxon>
        <taxon>Pseudomonadota</taxon>
        <taxon>Alphaproteobacteria</taxon>
        <taxon>Hyphomicrobiales</taxon>
        <taxon>Rhizobiaceae</taxon>
        <taxon>Hoeflea</taxon>
    </lineage>
</organism>
<dbReference type="Gene3D" id="3.30.200.20">
    <property type="entry name" value="Phosphorylase Kinase, domain 1"/>
    <property type="match status" value="1"/>
</dbReference>
<keyword evidence="13" id="KW-1185">Reference proteome</keyword>
<gene>
    <name evidence="12" type="primary">tsaE</name>
    <name evidence="12" type="ORF">GTW23_11725</name>
</gene>
<keyword evidence="6" id="KW-0479">Metal-binding</keyword>
<sequence>MATAPLRVELASPEATALFAEDVSLAIRQGDCLCLSGDLGAGKSTFARALIRAIADDPDLEAPSPTFTLVQAYQLRLPISHMDLYRLGSPEELDELGLDDALAEGAALVEWPEKAIDLLPEDRIMIRFDGFGDSRTVTITAPAPFIERLERSFAARAFLERHYSRPVVRRHLQGDASSRTYETIRPEGSDPLILMNAPRKPDGPPVRDGLPYSQIAHLAEDVVPFVAIARWLRAQGFAAPEILGEDLDQGFLLVENLGAEGILDQAGKPDPERYGVAVDCLAMLHGKDLPGPLPVGDRVHHVPAYDPRAMQIEVELLTDWYLPWRRGASVPDDERAGYLDLWRVLFERLESAEKALVLRDYHSPNLIWRPEKTGLDRLGIIDFQDAMIGPSAYDVASLCQDARVTVDQELADALLDRYVAARRDANPDFDEPGFREAYAIMAAQRAAKILGIFVRLKQRDGKPGYLRHLPRMEAYISASLAHPVLQPLRNWFTKAGIGESES</sequence>
<dbReference type="Pfam" id="PF02367">
    <property type="entry name" value="TsaE"/>
    <property type="match status" value="1"/>
</dbReference>
<keyword evidence="5" id="KW-0819">tRNA processing</keyword>
<dbReference type="InterPro" id="IPR011009">
    <property type="entry name" value="Kinase-like_dom_sf"/>
</dbReference>
<evidence type="ECO:0000256" key="2">
    <source>
        <dbReference type="ARBA" id="ARBA00007599"/>
    </source>
</evidence>
<evidence type="ECO:0000256" key="1">
    <source>
        <dbReference type="ARBA" id="ARBA00004496"/>
    </source>
</evidence>
<keyword evidence="7" id="KW-0547">Nucleotide-binding</keyword>
<protein>
    <recommendedName>
        <fullName evidence="3">tRNA threonylcarbamoyladenosine biosynthesis protein TsaE</fullName>
    </recommendedName>
    <alternativeName>
        <fullName evidence="10">t(6)A37 threonylcarbamoyladenosine biosynthesis protein TsaE</fullName>
    </alternativeName>
</protein>
<keyword evidence="8" id="KW-0067">ATP-binding</keyword>
<evidence type="ECO:0000256" key="3">
    <source>
        <dbReference type="ARBA" id="ARBA00019010"/>
    </source>
</evidence>
<dbReference type="InterPro" id="IPR003442">
    <property type="entry name" value="T6A_TsaE"/>
</dbReference>
<dbReference type="InterPro" id="IPR027417">
    <property type="entry name" value="P-loop_NTPase"/>
</dbReference>
<evidence type="ECO:0000313" key="12">
    <source>
        <dbReference type="EMBL" id="MCO6408846.1"/>
    </source>
</evidence>
<dbReference type="EMBL" id="JAAAML010000002">
    <property type="protein sequence ID" value="MCO6408846.1"/>
    <property type="molecule type" value="Genomic_DNA"/>
</dbReference>
<reference evidence="12 13" key="1">
    <citation type="submission" date="2020-01" db="EMBL/GenBank/DDBJ databases">
        <title>Genomes of bacteria type strains.</title>
        <authorList>
            <person name="Chen J."/>
            <person name="Zhu S."/>
            <person name="Yang J."/>
        </authorList>
    </citation>
    <scope>NUCLEOTIDE SEQUENCE [LARGE SCALE GENOMIC DNA]</scope>
    <source>
        <strain evidence="12 13">DSM 16655</strain>
    </source>
</reference>
<evidence type="ECO:0000256" key="7">
    <source>
        <dbReference type="ARBA" id="ARBA00022741"/>
    </source>
</evidence>
<dbReference type="Gene3D" id="3.90.1200.10">
    <property type="match status" value="1"/>
</dbReference>
<dbReference type="PIRSF" id="PIRSF036599">
    <property type="entry name" value="AtpPhos"/>
    <property type="match status" value="1"/>
</dbReference>
<dbReference type="PANTHER" id="PTHR33540:SF2">
    <property type="entry name" value="TRNA THREONYLCARBAMOYLADENOSINE BIOSYNTHESIS PROTEIN TSAE"/>
    <property type="match status" value="1"/>
</dbReference>
<dbReference type="Proteomes" id="UP001320715">
    <property type="component" value="Unassembled WGS sequence"/>
</dbReference>